<accession>A0A9J5ZA39</accession>
<feature type="compositionally biased region" description="Polar residues" evidence="1">
    <location>
        <begin position="99"/>
        <end position="108"/>
    </location>
</feature>
<dbReference type="Proteomes" id="UP000824120">
    <property type="component" value="Chromosome 5"/>
</dbReference>
<feature type="region of interest" description="Disordered" evidence="1">
    <location>
        <begin position="84"/>
        <end position="108"/>
    </location>
</feature>
<gene>
    <name evidence="2" type="ORF">H5410_029290</name>
</gene>
<protein>
    <submittedName>
        <fullName evidence="2">Uncharacterized protein</fullName>
    </submittedName>
</protein>
<evidence type="ECO:0000313" key="3">
    <source>
        <dbReference type="Proteomes" id="UP000824120"/>
    </source>
</evidence>
<organism evidence="2 3">
    <name type="scientific">Solanum commersonii</name>
    <name type="common">Commerson's wild potato</name>
    <name type="synonym">Commerson's nightshade</name>
    <dbReference type="NCBI Taxonomy" id="4109"/>
    <lineage>
        <taxon>Eukaryota</taxon>
        <taxon>Viridiplantae</taxon>
        <taxon>Streptophyta</taxon>
        <taxon>Embryophyta</taxon>
        <taxon>Tracheophyta</taxon>
        <taxon>Spermatophyta</taxon>
        <taxon>Magnoliopsida</taxon>
        <taxon>eudicotyledons</taxon>
        <taxon>Gunneridae</taxon>
        <taxon>Pentapetalae</taxon>
        <taxon>asterids</taxon>
        <taxon>lamiids</taxon>
        <taxon>Solanales</taxon>
        <taxon>Solanaceae</taxon>
        <taxon>Solanoideae</taxon>
        <taxon>Solaneae</taxon>
        <taxon>Solanum</taxon>
    </lineage>
</organism>
<evidence type="ECO:0000313" key="2">
    <source>
        <dbReference type="EMBL" id="KAG5607798.1"/>
    </source>
</evidence>
<evidence type="ECO:0000256" key="1">
    <source>
        <dbReference type="SAM" id="MobiDB-lite"/>
    </source>
</evidence>
<dbReference type="OrthoDB" id="689350at2759"/>
<dbReference type="AlphaFoldDB" id="A0A9J5ZA39"/>
<sequence length="108" mass="12329">MYLKILKYKHKLNAKILANNGPHVKKQRTCIAYPRSVEVTWNNDREYCALNCEYDWHGEKEKFFTKIVIAYMVTVKGNVQPDAVSKTGKPTSFWEAGESAQTEAVSTA</sequence>
<dbReference type="EMBL" id="JACXVP010000005">
    <property type="protein sequence ID" value="KAG5607798.1"/>
    <property type="molecule type" value="Genomic_DNA"/>
</dbReference>
<name>A0A9J5ZA39_SOLCO</name>
<keyword evidence="3" id="KW-1185">Reference proteome</keyword>
<comment type="caution">
    <text evidence="2">The sequence shown here is derived from an EMBL/GenBank/DDBJ whole genome shotgun (WGS) entry which is preliminary data.</text>
</comment>
<proteinExistence type="predicted"/>
<reference evidence="2 3" key="1">
    <citation type="submission" date="2020-09" db="EMBL/GenBank/DDBJ databases">
        <title>De no assembly of potato wild relative species, Solanum commersonii.</title>
        <authorList>
            <person name="Cho K."/>
        </authorList>
    </citation>
    <scope>NUCLEOTIDE SEQUENCE [LARGE SCALE GENOMIC DNA]</scope>
    <source>
        <strain evidence="2">LZ3.2</strain>
        <tissue evidence="2">Leaf</tissue>
    </source>
</reference>